<sequence length="192" mass="19952">MKSPILVSSLAASLALMLTGPSLASADEIYVERDVEQRSGFTIGLGLGGGHLECEGEGCDGVTEAGGINVNAGVMLSPNFAIMGDVWAMGHTEDRLTLTHSMLTVGPQVWFGPLWARAGVGAARASFNYDAGIVDVMDETETVPAAMVGAGVEVLSTPEFALDLNLRAGSGFFNDGDTRVQNLSLGVGANWF</sequence>
<evidence type="ECO:0000313" key="4">
    <source>
        <dbReference type="EMBL" id="ACY17171.1"/>
    </source>
</evidence>
<dbReference type="Gene3D" id="2.40.160.20">
    <property type="match status" value="1"/>
</dbReference>
<dbReference type="KEGG" id="hoh:Hoch_4680"/>
<dbReference type="InterPro" id="IPR011250">
    <property type="entry name" value="OMP/PagP_B-barrel"/>
</dbReference>
<dbReference type="HOGENOM" id="CLU_1413415_0_0_7"/>
<evidence type="ECO:0000256" key="1">
    <source>
        <dbReference type="ARBA" id="ARBA00022729"/>
    </source>
</evidence>
<feature type="domain" description="Outer membrane protein beta-barrel" evidence="3">
    <location>
        <begin position="14"/>
        <end position="189"/>
    </location>
</feature>
<dbReference type="Pfam" id="PF13505">
    <property type="entry name" value="OMP_b-brl"/>
    <property type="match status" value="1"/>
</dbReference>
<protein>
    <recommendedName>
        <fullName evidence="3">Outer membrane protein beta-barrel domain-containing protein</fullName>
    </recommendedName>
</protein>
<dbReference type="SUPFAM" id="SSF56925">
    <property type="entry name" value="OMPA-like"/>
    <property type="match status" value="1"/>
</dbReference>
<dbReference type="AlphaFoldDB" id="D0LRE3"/>
<dbReference type="Proteomes" id="UP000001880">
    <property type="component" value="Chromosome"/>
</dbReference>
<dbReference type="EMBL" id="CP001804">
    <property type="protein sequence ID" value="ACY17171.1"/>
    <property type="molecule type" value="Genomic_DNA"/>
</dbReference>
<name>D0LRE3_HALO1</name>
<proteinExistence type="predicted"/>
<accession>D0LRE3</accession>
<reference evidence="4 5" key="1">
    <citation type="journal article" date="2010" name="Stand. Genomic Sci.">
        <title>Complete genome sequence of Haliangium ochraceum type strain (SMP-2).</title>
        <authorList>
            <consortium name="US DOE Joint Genome Institute (JGI-PGF)"/>
            <person name="Ivanova N."/>
            <person name="Daum C."/>
            <person name="Lang E."/>
            <person name="Abt B."/>
            <person name="Kopitz M."/>
            <person name="Saunders E."/>
            <person name="Lapidus A."/>
            <person name="Lucas S."/>
            <person name="Glavina Del Rio T."/>
            <person name="Nolan M."/>
            <person name="Tice H."/>
            <person name="Copeland A."/>
            <person name="Cheng J.F."/>
            <person name="Chen F."/>
            <person name="Bruce D."/>
            <person name="Goodwin L."/>
            <person name="Pitluck S."/>
            <person name="Mavromatis K."/>
            <person name="Pati A."/>
            <person name="Mikhailova N."/>
            <person name="Chen A."/>
            <person name="Palaniappan K."/>
            <person name="Land M."/>
            <person name="Hauser L."/>
            <person name="Chang Y.J."/>
            <person name="Jeffries C.D."/>
            <person name="Detter J.C."/>
            <person name="Brettin T."/>
            <person name="Rohde M."/>
            <person name="Goker M."/>
            <person name="Bristow J."/>
            <person name="Markowitz V."/>
            <person name="Eisen J.A."/>
            <person name="Hugenholtz P."/>
            <person name="Kyrpides N.C."/>
            <person name="Klenk H.P."/>
        </authorList>
    </citation>
    <scope>NUCLEOTIDE SEQUENCE [LARGE SCALE GENOMIC DNA]</scope>
    <source>
        <strain evidence="5">DSM 14365 / CIP 107738 / JCM 11303 / AJ 13395 / SMP-2</strain>
    </source>
</reference>
<feature type="chain" id="PRO_5003010522" description="Outer membrane protein beta-barrel domain-containing protein" evidence="2">
    <location>
        <begin position="25"/>
        <end position="192"/>
    </location>
</feature>
<evidence type="ECO:0000313" key="5">
    <source>
        <dbReference type="Proteomes" id="UP000001880"/>
    </source>
</evidence>
<feature type="signal peptide" evidence="2">
    <location>
        <begin position="1"/>
        <end position="24"/>
    </location>
</feature>
<gene>
    <name evidence="4" type="ordered locus">Hoch_4680</name>
</gene>
<keyword evidence="5" id="KW-1185">Reference proteome</keyword>
<organism evidence="4 5">
    <name type="scientific">Haliangium ochraceum (strain DSM 14365 / JCM 11303 / SMP-2)</name>
    <dbReference type="NCBI Taxonomy" id="502025"/>
    <lineage>
        <taxon>Bacteria</taxon>
        <taxon>Pseudomonadati</taxon>
        <taxon>Myxococcota</taxon>
        <taxon>Polyangia</taxon>
        <taxon>Haliangiales</taxon>
        <taxon>Kofleriaceae</taxon>
        <taxon>Haliangium</taxon>
    </lineage>
</organism>
<evidence type="ECO:0000259" key="3">
    <source>
        <dbReference type="Pfam" id="PF13505"/>
    </source>
</evidence>
<evidence type="ECO:0000256" key="2">
    <source>
        <dbReference type="SAM" id="SignalP"/>
    </source>
</evidence>
<dbReference type="RefSeq" id="WP_012829769.1">
    <property type="nucleotide sequence ID" value="NC_013440.1"/>
</dbReference>
<keyword evidence="1 2" id="KW-0732">Signal</keyword>
<dbReference type="InterPro" id="IPR027385">
    <property type="entry name" value="Beta-barrel_OMP"/>
</dbReference>